<evidence type="ECO:0000259" key="5">
    <source>
        <dbReference type="PROSITE" id="PS50110"/>
    </source>
</evidence>
<organism evidence="6 7">
    <name type="scientific">Agaribacillus aureus</name>
    <dbReference type="NCBI Taxonomy" id="3051825"/>
    <lineage>
        <taxon>Bacteria</taxon>
        <taxon>Pseudomonadati</taxon>
        <taxon>Bacteroidota</taxon>
        <taxon>Cytophagia</taxon>
        <taxon>Cytophagales</taxon>
        <taxon>Splendidivirgaceae</taxon>
        <taxon>Agaribacillus</taxon>
    </lineage>
</organism>
<dbReference type="PANTHER" id="PTHR43214">
    <property type="entry name" value="TWO-COMPONENT RESPONSE REGULATOR"/>
    <property type="match status" value="1"/>
</dbReference>
<dbReference type="CDD" id="cd06170">
    <property type="entry name" value="LuxR_C_like"/>
    <property type="match status" value="1"/>
</dbReference>
<evidence type="ECO:0000256" key="2">
    <source>
        <dbReference type="ARBA" id="ARBA00023125"/>
    </source>
</evidence>
<keyword evidence="2" id="KW-0238">DNA-binding</keyword>
<dbReference type="RefSeq" id="WP_346759318.1">
    <property type="nucleotide sequence ID" value="NZ_JAUJEB010000004.1"/>
</dbReference>
<accession>A0ABT8LB25</accession>
<dbReference type="Pfam" id="PF00072">
    <property type="entry name" value="Response_reg"/>
    <property type="match status" value="1"/>
</dbReference>
<evidence type="ECO:0000259" key="4">
    <source>
        <dbReference type="PROSITE" id="PS50043"/>
    </source>
</evidence>
<dbReference type="InterPro" id="IPR058245">
    <property type="entry name" value="NreC/VraR/RcsB-like_REC"/>
</dbReference>
<reference evidence="6" key="1">
    <citation type="submission" date="2023-06" db="EMBL/GenBank/DDBJ databases">
        <title>Genomic of Agaribacillus aureum.</title>
        <authorList>
            <person name="Wang G."/>
        </authorList>
    </citation>
    <scope>NUCLEOTIDE SEQUENCE</scope>
    <source>
        <strain evidence="6">BMA12</strain>
    </source>
</reference>
<feature type="modified residue" description="4-aspartylphosphate" evidence="3">
    <location>
        <position position="56"/>
    </location>
</feature>
<dbReference type="InterPro" id="IPR016032">
    <property type="entry name" value="Sig_transdc_resp-reg_C-effctor"/>
</dbReference>
<evidence type="ECO:0000313" key="7">
    <source>
        <dbReference type="Proteomes" id="UP001172083"/>
    </source>
</evidence>
<dbReference type="SUPFAM" id="SSF52172">
    <property type="entry name" value="CheY-like"/>
    <property type="match status" value="1"/>
</dbReference>
<dbReference type="SUPFAM" id="SSF46894">
    <property type="entry name" value="C-terminal effector domain of the bipartite response regulators"/>
    <property type="match status" value="1"/>
</dbReference>
<keyword evidence="7" id="KW-1185">Reference proteome</keyword>
<dbReference type="InterPro" id="IPR039420">
    <property type="entry name" value="WalR-like"/>
</dbReference>
<evidence type="ECO:0000256" key="1">
    <source>
        <dbReference type="ARBA" id="ARBA00022553"/>
    </source>
</evidence>
<protein>
    <submittedName>
        <fullName evidence="6">Response regulator transcription factor</fullName>
    </submittedName>
</protein>
<evidence type="ECO:0000313" key="6">
    <source>
        <dbReference type="EMBL" id="MDN5213980.1"/>
    </source>
</evidence>
<feature type="domain" description="HTH luxR-type" evidence="4">
    <location>
        <begin position="153"/>
        <end position="218"/>
    </location>
</feature>
<dbReference type="InterPro" id="IPR000792">
    <property type="entry name" value="Tscrpt_reg_LuxR_C"/>
</dbReference>
<dbReference type="SMART" id="SM00448">
    <property type="entry name" value="REC"/>
    <property type="match status" value="1"/>
</dbReference>
<dbReference type="EMBL" id="JAUJEB010000004">
    <property type="protein sequence ID" value="MDN5213980.1"/>
    <property type="molecule type" value="Genomic_DNA"/>
</dbReference>
<evidence type="ECO:0000256" key="3">
    <source>
        <dbReference type="PROSITE-ProRule" id="PRU00169"/>
    </source>
</evidence>
<dbReference type="PRINTS" id="PR00038">
    <property type="entry name" value="HTHLUXR"/>
</dbReference>
<dbReference type="Proteomes" id="UP001172083">
    <property type="component" value="Unassembled WGS sequence"/>
</dbReference>
<dbReference type="CDD" id="cd17535">
    <property type="entry name" value="REC_NarL-like"/>
    <property type="match status" value="1"/>
</dbReference>
<feature type="domain" description="Response regulatory" evidence="5">
    <location>
        <begin position="5"/>
        <end position="121"/>
    </location>
</feature>
<proteinExistence type="predicted"/>
<sequence length="239" mass="26878">MNPITVILADDHQIVRNGIKALLENEGGIQVIDEASNGKEALEKCRQSQPDVLIVDIRMPEMNGIETVKNLPDFSASTKALVLSMHDDEEYIIQSIEVGAAGYLLKDSSKEEFIKAIDTVSEGEKYFSGDISSILVNNYLTIKNRPVQNQAIVDDEQYHLTKREKEILHLLYEGVNNKEIAKQLGKSIRTIETHRFNIMKKLGVSSALELMKKIEREPALKNEIRSFLLLLVSTVLLAM</sequence>
<dbReference type="Pfam" id="PF00196">
    <property type="entry name" value="GerE"/>
    <property type="match status" value="1"/>
</dbReference>
<dbReference type="InterPro" id="IPR001789">
    <property type="entry name" value="Sig_transdc_resp-reg_receiver"/>
</dbReference>
<dbReference type="SMART" id="SM00421">
    <property type="entry name" value="HTH_LUXR"/>
    <property type="match status" value="1"/>
</dbReference>
<dbReference type="PROSITE" id="PS50043">
    <property type="entry name" value="HTH_LUXR_2"/>
    <property type="match status" value="1"/>
</dbReference>
<comment type="caution">
    <text evidence="6">The sequence shown here is derived from an EMBL/GenBank/DDBJ whole genome shotgun (WGS) entry which is preliminary data.</text>
</comment>
<dbReference type="PROSITE" id="PS50110">
    <property type="entry name" value="RESPONSE_REGULATORY"/>
    <property type="match status" value="1"/>
</dbReference>
<dbReference type="Gene3D" id="3.40.50.2300">
    <property type="match status" value="1"/>
</dbReference>
<dbReference type="PANTHER" id="PTHR43214:SF43">
    <property type="entry name" value="TWO-COMPONENT RESPONSE REGULATOR"/>
    <property type="match status" value="1"/>
</dbReference>
<dbReference type="InterPro" id="IPR011006">
    <property type="entry name" value="CheY-like_superfamily"/>
</dbReference>
<keyword evidence="1 3" id="KW-0597">Phosphoprotein</keyword>
<name>A0ABT8LB25_9BACT</name>
<gene>
    <name evidence="6" type="ORF">QQ020_18030</name>
</gene>